<dbReference type="CDD" id="cd10548">
    <property type="entry name" value="cupin_CDO"/>
    <property type="match status" value="1"/>
</dbReference>
<organism evidence="7 8">
    <name type="scientific">Nitrospirillum iridis</name>
    <dbReference type="NCBI Taxonomy" id="765888"/>
    <lineage>
        <taxon>Bacteria</taxon>
        <taxon>Pseudomonadati</taxon>
        <taxon>Pseudomonadota</taxon>
        <taxon>Alphaproteobacteria</taxon>
        <taxon>Rhodospirillales</taxon>
        <taxon>Azospirillaceae</taxon>
        <taxon>Nitrospirillum</taxon>
    </lineage>
</organism>
<evidence type="ECO:0000256" key="2">
    <source>
        <dbReference type="ARBA" id="ARBA00022723"/>
    </source>
</evidence>
<keyword evidence="4" id="KW-0560">Oxidoreductase</keyword>
<dbReference type="PANTHER" id="PTHR12918">
    <property type="entry name" value="CYSTEINE DIOXYGENASE"/>
    <property type="match status" value="1"/>
</dbReference>
<dbReference type="InterPro" id="IPR011051">
    <property type="entry name" value="RmlC_Cupin_sf"/>
</dbReference>
<proteinExistence type="inferred from homology"/>
<reference evidence="7 8" key="1">
    <citation type="submission" date="2020-08" db="EMBL/GenBank/DDBJ databases">
        <title>Genomic Encyclopedia of Type Strains, Phase IV (KMG-IV): sequencing the most valuable type-strain genomes for metagenomic binning, comparative biology and taxonomic classification.</title>
        <authorList>
            <person name="Goeker M."/>
        </authorList>
    </citation>
    <scope>NUCLEOTIDE SEQUENCE [LARGE SCALE GENOMIC DNA]</scope>
    <source>
        <strain evidence="7 8">DSM 22198</strain>
    </source>
</reference>
<gene>
    <name evidence="7" type="ORF">FHS74_001643</name>
</gene>
<dbReference type="SUPFAM" id="SSF51182">
    <property type="entry name" value="RmlC-like cupins"/>
    <property type="match status" value="1"/>
</dbReference>
<dbReference type="AlphaFoldDB" id="A0A7X0EBZ4"/>
<dbReference type="InterPro" id="IPR014710">
    <property type="entry name" value="RmlC-like_jellyroll"/>
</dbReference>
<dbReference type="Gene3D" id="1.20.5.440">
    <property type="entry name" value="ATP synthase delta/epsilon subunit, C-terminal domain"/>
    <property type="match status" value="1"/>
</dbReference>
<dbReference type="Gene3D" id="2.60.120.10">
    <property type="entry name" value="Jelly Rolls"/>
    <property type="match status" value="1"/>
</dbReference>
<dbReference type="Proteomes" id="UP000539175">
    <property type="component" value="Unassembled WGS sequence"/>
</dbReference>
<dbReference type="Pfam" id="PF05995">
    <property type="entry name" value="CDO_I"/>
    <property type="match status" value="1"/>
</dbReference>
<dbReference type="GO" id="GO:0008198">
    <property type="term" value="F:ferrous iron binding"/>
    <property type="evidence" value="ECO:0007669"/>
    <property type="project" value="TreeGrafter"/>
</dbReference>
<keyword evidence="2 6" id="KW-0479">Metal-binding</keyword>
<evidence type="ECO:0000256" key="5">
    <source>
        <dbReference type="ARBA" id="ARBA00023004"/>
    </source>
</evidence>
<accession>A0A7X0EBZ4</accession>
<comment type="caution">
    <text evidence="7">The sequence shown here is derived from an EMBL/GenBank/DDBJ whole genome shotgun (WGS) entry which is preliminary data.</text>
</comment>
<evidence type="ECO:0000256" key="3">
    <source>
        <dbReference type="ARBA" id="ARBA00022964"/>
    </source>
</evidence>
<feature type="binding site" evidence="6">
    <location>
        <position position="97"/>
    </location>
    <ligand>
        <name>Fe cation</name>
        <dbReference type="ChEBI" id="CHEBI:24875"/>
        <note>catalytic</note>
    </ligand>
</feature>
<evidence type="ECO:0000313" key="8">
    <source>
        <dbReference type="Proteomes" id="UP000539175"/>
    </source>
</evidence>
<dbReference type="InterPro" id="IPR010300">
    <property type="entry name" value="CDO_1"/>
</dbReference>
<keyword evidence="3" id="KW-0223">Dioxygenase</keyword>
<dbReference type="EMBL" id="JACIIZ010000004">
    <property type="protein sequence ID" value="MBB6251098.1"/>
    <property type="molecule type" value="Genomic_DNA"/>
</dbReference>
<dbReference type="GO" id="GO:0016702">
    <property type="term" value="F:oxidoreductase activity, acting on single donors with incorporation of molecular oxygen, incorporation of two atoms of oxygen"/>
    <property type="evidence" value="ECO:0007669"/>
    <property type="project" value="InterPro"/>
</dbReference>
<keyword evidence="8" id="KW-1185">Reference proteome</keyword>
<protein>
    <submittedName>
        <fullName evidence="7">Putative metal-dependent enzyme (Double-stranded beta helix superfamily)</fullName>
    </submittedName>
</protein>
<feature type="binding site" evidence="6">
    <location>
        <position position="148"/>
    </location>
    <ligand>
        <name>Fe cation</name>
        <dbReference type="ChEBI" id="CHEBI:24875"/>
        <note>catalytic</note>
    </ligand>
</feature>
<keyword evidence="5 6" id="KW-0408">Iron</keyword>
<sequence>MSDIGDTPGPEAPARLRAFIGRLEGVLAQGLPEGALLDGARDALAELVAQDDWLPGAYAEPDPVRYRQFLLYADPAGRFSVVSFVWGPGQETPVHDHTVWGLVGILRGSEYSQRFVVGSRDELVAIGPKQRFEAGEVETLSPQTGDIHRVTNAHLDRTSISIHVYGADIGQVRRWVYPAEGPRKPFISGYSNAGATPAFTLSRTPQSSDVLEHA</sequence>
<comment type="similarity">
    <text evidence="1">Belongs to the cysteine dioxygenase family.</text>
</comment>
<feature type="binding site" evidence="6">
    <location>
        <position position="95"/>
    </location>
    <ligand>
        <name>Fe cation</name>
        <dbReference type="ChEBI" id="CHEBI:24875"/>
        <note>catalytic</note>
    </ligand>
</feature>
<dbReference type="RefSeq" id="WP_184799318.1">
    <property type="nucleotide sequence ID" value="NZ_JACIIZ010000004.1"/>
</dbReference>
<evidence type="ECO:0000313" key="7">
    <source>
        <dbReference type="EMBL" id="MBB6251098.1"/>
    </source>
</evidence>
<dbReference type="PANTHER" id="PTHR12918:SF1">
    <property type="entry name" value="CYSTEINE DIOXYGENASE TYPE 1"/>
    <property type="match status" value="1"/>
</dbReference>
<evidence type="ECO:0000256" key="1">
    <source>
        <dbReference type="ARBA" id="ARBA00006622"/>
    </source>
</evidence>
<evidence type="ECO:0000256" key="4">
    <source>
        <dbReference type="ARBA" id="ARBA00023002"/>
    </source>
</evidence>
<name>A0A7X0EBZ4_9PROT</name>
<evidence type="ECO:0000256" key="6">
    <source>
        <dbReference type="PIRSR" id="PIRSR610300-51"/>
    </source>
</evidence>